<dbReference type="Gene3D" id="3.90.1720.10">
    <property type="entry name" value="endopeptidase domain like (from Nostoc punctiforme)"/>
    <property type="match status" value="1"/>
</dbReference>
<gene>
    <name evidence="6" type="primary">PLAAT4</name>
</gene>
<proteinExistence type="inferred from homology"/>
<keyword evidence="2" id="KW-0808">Transferase</keyword>
<evidence type="ECO:0000256" key="4">
    <source>
        <dbReference type="ARBA" id="ARBA00023098"/>
    </source>
</evidence>
<dbReference type="Proteomes" id="UP000008225">
    <property type="component" value="Chromosome 11"/>
</dbReference>
<evidence type="ECO:0000313" key="7">
    <source>
        <dbReference type="Proteomes" id="UP000008225"/>
    </source>
</evidence>
<dbReference type="Bgee" id="ENSCJAG00000018491">
    <property type="expression patterns" value="Expressed in ovary and 3 other cell types or tissues"/>
</dbReference>
<name>F7BB33_CALJA</name>
<dbReference type="InterPro" id="IPR051496">
    <property type="entry name" value="H-rev107_PLA/AT"/>
</dbReference>
<evidence type="ECO:0000256" key="1">
    <source>
        <dbReference type="ARBA" id="ARBA00007824"/>
    </source>
</evidence>
<dbReference type="PANTHER" id="PTHR13943:SF36">
    <property type="entry name" value="PHOSPHOLIPASE A AND ACYLTRANSFERASE 4"/>
    <property type="match status" value="1"/>
</dbReference>
<reference evidence="6" key="3">
    <citation type="submission" date="2025-09" db="UniProtKB">
        <authorList>
            <consortium name="Ensembl"/>
        </authorList>
    </citation>
    <scope>IDENTIFICATION</scope>
</reference>
<protein>
    <submittedName>
        <fullName evidence="6">Phospholipase A and acyltransferase 4</fullName>
    </submittedName>
</protein>
<dbReference type="Ensembl" id="ENSCJAT00000036214.4">
    <property type="protein sequence ID" value="ENSCJAP00000034283.4"/>
    <property type="gene ID" value="ENSCJAG00000018491.5"/>
</dbReference>
<keyword evidence="4" id="KW-0443">Lipid metabolism</keyword>
<dbReference type="PANTHER" id="PTHR13943">
    <property type="entry name" value="HRAS-LIKE SUPPRESSOR - RELATED"/>
    <property type="match status" value="1"/>
</dbReference>
<keyword evidence="7" id="KW-1185">Reference proteome</keyword>
<dbReference type="InterPro" id="IPR007053">
    <property type="entry name" value="LRAT_dom"/>
</dbReference>
<evidence type="ECO:0000256" key="3">
    <source>
        <dbReference type="ARBA" id="ARBA00022801"/>
    </source>
</evidence>
<accession>F7BB33</accession>
<dbReference type="GO" id="GO:0004623">
    <property type="term" value="F:phospholipase A2 activity"/>
    <property type="evidence" value="ECO:0007669"/>
    <property type="project" value="TreeGrafter"/>
</dbReference>
<evidence type="ECO:0000256" key="2">
    <source>
        <dbReference type="ARBA" id="ARBA00022679"/>
    </source>
</evidence>
<dbReference type="GO" id="GO:0016410">
    <property type="term" value="F:N-acyltransferase activity"/>
    <property type="evidence" value="ECO:0007669"/>
    <property type="project" value="TreeGrafter"/>
</dbReference>
<organism evidence="6 7">
    <name type="scientific">Callithrix jacchus</name>
    <name type="common">White-tufted-ear marmoset</name>
    <name type="synonym">Simia Jacchus</name>
    <dbReference type="NCBI Taxonomy" id="9483"/>
    <lineage>
        <taxon>Eukaryota</taxon>
        <taxon>Metazoa</taxon>
        <taxon>Chordata</taxon>
        <taxon>Craniata</taxon>
        <taxon>Vertebrata</taxon>
        <taxon>Euteleostomi</taxon>
        <taxon>Mammalia</taxon>
        <taxon>Eutheria</taxon>
        <taxon>Euarchontoglires</taxon>
        <taxon>Primates</taxon>
        <taxon>Haplorrhini</taxon>
        <taxon>Platyrrhini</taxon>
        <taxon>Cebidae</taxon>
        <taxon>Callitrichinae</taxon>
        <taxon>Callithrix</taxon>
        <taxon>Callithrix</taxon>
    </lineage>
</organism>
<evidence type="ECO:0000313" key="6">
    <source>
        <dbReference type="Ensembl" id="ENSCJAP00000034283.4"/>
    </source>
</evidence>
<sequence>MGLPSKPQPGDLIEIFHIGYEHWALYVGDGYLIHLAPPSEYPKAGSSSALSVLGSSAIVKQERLEDVVGGCHYHINDSLVREYRPRPIQVIINPAKQMVGWKMKYSIVSRNCEHFVTKLRYGKARCKQVERAKADKGVAMSLGSLAIIIGCSFAIGRYKPVTA</sequence>
<keyword evidence="3" id="KW-0378">Hydrolase</keyword>
<reference evidence="6" key="1">
    <citation type="submission" date="2009-03" db="EMBL/GenBank/DDBJ databases">
        <authorList>
            <person name="Warren W."/>
            <person name="Ye L."/>
            <person name="Minx P."/>
            <person name="Worley K."/>
            <person name="Gibbs R."/>
            <person name="Wilson R.K."/>
        </authorList>
    </citation>
    <scope>NUCLEOTIDE SEQUENCE [LARGE SCALE GENOMIC DNA]</scope>
</reference>
<evidence type="ECO:0000259" key="5">
    <source>
        <dbReference type="PROSITE" id="PS51934"/>
    </source>
</evidence>
<dbReference type="GO" id="GO:0005737">
    <property type="term" value="C:cytoplasm"/>
    <property type="evidence" value="ECO:0007669"/>
    <property type="project" value="TreeGrafter"/>
</dbReference>
<dbReference type="GO" id="GO:0070292">
    <property type="term" value="P:N-acylphosphatidylethanolamine metabolic process"/>
    <property type="evidence" value="ECO:0007669"/>
    <property type="project" value="UniProtKB-ARBA"/>
</dbReference>
<dbReference type="AlphaFoldDB" id="F7BB33"/>
<feature type="domain" description="LRAT" evidence="5">
    <location>
        <begin position="12"/>
        <end position="128"/>
    </location>
</feature>
<reference evidence="6" key="2">
    <citation type="submission" date="2025-08" db="UniProtKB">
        <authorList>
            <consortium name="Ensembl"/>
        </authorList>
    </citation>
    <scope>IDENTIFICATION</scope>
</reference>
<comment type="similarity">
    <text evidence="1">Belongs to the H-rev107 family.</text>
</comment>
<dbReference type="PROSITE" id="PS51934">
    <property type="entry name" value="LRAT"/>
    <property type="match status" value="1"/>
</dbReference>
<dbReference type="eggNOG" id="ENOG502S0JN">
    <property type="taxonomic scope" value="Eukaryota"/>
</dbReference>
<dbReference type="GeneTree" id="ENSGT00940000162878"/>
<dbReference type="Pfam" id="PF04970">
    <property type="entry name" value="LRAT"/>
    <property type="match status" value="1"/>
</dbReference>
<dbReference type="GO" id="GO:0008970">
    <property type="term" value="F:phospholipase A1 activity"/>
    <property type="evidence" value="ECO:0007669"/>
    <property type="project" value="UniProtKB-ARBA"/>
</dbReference>